<keyword evidence="3" id="KW-0326">Glycosidase</keyword>
<dbReference type="EnsemblPlants" id="OMERI03G23250.1">
    <property type="protein sequence ID" value="OMERI03G23250.1"/>
    <property type="gene ID" value="OMERI03G23250"/>
</dbReference>
<feature type="signal peptide" evidence="5">
    <location>
        <begin position="1"/>
        <end position="30"/>
    </location>
</feature>
<name>A0A0E0D3L6_9ORYZ</name>
<dbReference type="InterPro" id="IPR044965">
    <property type="entry name" value="Glyco_hydro_17_plant"/>
</dbReference>
<evidence type="ECO:0000256" key="2">
    <source>
        <dbReference type="ARBA" id="ARBA00022801"/>
    </source>
</evidence>
<evidence type="ECO:0000256" key="4">
    <source>
        <dbReference type="RuleBase" id="RU004335"/>
    </source>
</evidence>
<evidence type="ECO:0000256" key="3">
    <source>
        <dbReference type="ARBA" id="ARBA00023295"/>
    </source>
</evidence>
<protein>
    <recommendedName>
        <fullName evidence="8">Glucan endo-1,3-beta-D-glucosidase</fullName>
    </recommendedName>
</protein>
<proteinExistence type="inferred from homology"/>
<dbReference type="Gene3D" id="3.20.20.80">
    <property type="entry name" value="Glycosidases"/>
    <property type="match status" value="2"/>
</dbReference>
<reference evidence="6" key="2">
    <citation type="submission" date="2018-05" db="EMBL/GenBank/DDBJ databases">
        <title>OmerRS3 (Oryza meridionalis Reference Sequence Version 3).</title>
        <authorList>
            <person name="Zhang J."/>
            <person name="Kudrna D."/>
            <person name="Lee S."/>
            <person name="Talag J."/>
            <person name="Welchert J."/>
            <person name="Wing R.A."/>
        </authorList>
    </citation>
    <scope>NUCLEOTIDE SEQUENCE [LARGE SCALE GENOMIC DNA]</scope>
    <source>
        <strain evidence="6">cv. OR44</strain>
    </source>
</reference>
<dbReference type="STRING" id="40149.A0A0E0D3L6"/>
<organism evidence="6">
    <name type="scientific">Oryza meridionalis</name>
    <dbReference type="NCBI Taxonomy" id="40149"/>
    <lineage>
        <taxon>Eukaryota</taxon>
        <taxon>Viridiplantae</taxon>
        <taxon>Streptophyta</taxon>
        <taxon>Embryophyta</taxon>
        <taxon>Tracheophyta</taxon>
        <taxon>Spermatophyta</taxon>
        <taxon>Magnoliopsida</taxon>
        <taxon>Liliopsida</taxon>
        <taxon>Poales</taxon>
        <taxon>Poaceae</taxon>
        <taxon>BOP clade</taxon>
        <taxon>Oryzoideae</taxon>
        <taxon>Oryzeae</taxon>
        <taxon>Oryzinae</taxon>
        <taxon>Oryza</taxon>
    </lineage>
</organism>
<evidence type="ECO:0000313" key="7">
    <source>
        <dbReference type="Proteomes" id="UP000008021"/>
    </source>
</evidence>
<dbReference type="GO" id="GO:0004553">
    <property type="term" value="F:hydrolase activity, hydrolyzing O-glycosyl compounds"/>
    <property type="evidence" value="ECO:0007669"/>
    <property type="project" value="InterPro"/>
</dbReference>
<dbReference type="HOGENOM" id="CLU_024953_0_0_1"/>
<dbReference type="Proteomes" id="UP000008021">
    <property type="component" value="Chromosome 3"/>
</dbReference>
<feature type="chain" id="PRO_5002356468" description="Glucan endo-1,3-beta-D-glucosidase" evidence="5">
    <location>
        <begin position="31"/>
        <end position="295"/>
    </location>
</feature>
<dbReference type="InterPro" id="IPR017853">
    <property type="entry name" value="GH"/>
</dbReference>
<evidence type="ECO:0000256" key="1">
    <source>
        <dbReference type="ARBA" id="ARBA00008773"/>
    </source>
</evidence>
<keyword evidence="5" id="KW-0732">Signal</keyword>
<comment type="similarity">
    <text evidence="1 4">Belongs to the glycosyl hydrolase 17 family.</text>
</comment>
<reference evidence="6" key="1">
    <citation type="submission" date="2015-04" db="UniProtKB">
        <authorList>
            <consortium name="EnsemblPlants"/>
        </authorList>
    </citation>
    <scope>IDENTIFICATION</scope>
</reference>
<keyword evidence="2" id="KW-0378">Hydrolase</keyword>
<accession>A0A0E0D3L6</accession>
<evidence type="ECO:0008006" key="8">
    <source>
        <dbReference type="Google" id="ProtNLM"/>
    </source>
</evidence>
<dbReference type="PANTHER" id="PTHR32227">
    <property type="entry name" value="GLUCAN ENDO-1,3-BETA-GLUCOSIDASE BG1-RELATED-RELATED"/>
    <property type="match status" value="1"/>
</dbReference>
<keyword evidence="7" id="KW-1185">Reference proteome</keyword>
<evidence type="ECO:0000256" key="5">
    <source>
        <dbReference type="SAM" id="SignalP"/>
    </source>
</evidence>
<dbReference type="Gramene" id="OMERI03G23250.1">
    <property type="protein sequence ID" value="OMERI03G23250.1"/>
    <property type="gene ID" value="OMERI03G23250"/>
</dbReference>
<dbReference type="GO" id="GO:0005975">
    <property type="term" value="P:carbohydrate metabolic process"/>
    <property type="evidence" value="ECO:0007669"/>
    <property type="project" value="InterPro"/>
</dbReference>
<evidence type="ECO:0000313" key="6">
    <source>
        <dbReference type="EnsemblPlants" id="OMERI03G23250.1"/>
    </source>
</evidence>
<dbReference type="SUPFAM" id="SSF51445">
    <property type="entry name" value="(Trans)glycosidases"/>
    <property type="match status" value="1"/>
</dbReference>
<dbReference type="Pfam" id="PF00332">
    <property type="entry name" value="Glyco_hydro_17"/>
    <property type="match status" value="1"/>
</dbReference>
<dbReference type="InterPro" id="IPR000490">
    <property type="entry name" value="Glyco_hydro_17"/>
</dbReference>
<dbReference type="AlphaFoldDB" id="A0A0E0D3L6"/>
<sequence>MAAQGVASVYVLAILTLLVGLLASIQTVQSAIGVCYGTHGDNLPAPGDVVQLYQSNHIDAMRIYLPNDTILHALRGTRIAVVLDAPDVRSLASDDDINTSSSAAQAWVQANGQQYYIKYIAVGNEVKGGDKPKILPAMNNIRDALSAAGLGGHIRVSTAVEMSAFACSPLPSGSAFADPSIMGPIVKFLASNGSPLLANAARVYNQNLINHVEKGTPKRPVALETYIFTMFDENQKGDAIGKHFGLFNPDKSPVYSINFSITSDSGLQSQPSMGWASRPAFYALQVKDYIQHSSR</sequence>